<feature type="compositionally biased region" description="Polar residues" evidence="1">
    <location>
        <begin position="320"/>
        <end position="336"/>
    </location>
</feature>
<dbReference type="EMBL" id="CAMPGE010000465">
    <property type="protein sequence ID" value="CAI2359212.1"/>
    <property type="molecule type" value="Genomic_DNA"/>
</dbReference>
<dbReference type="Proteomes" id="UP001295684">
    <property type="component" value="Unassembled WGS sequence"/>
</dbReference>
<evidence type="ECO:0000313" key="3">
    <source>
        <dbReference type="Proteomes" id="UP001295684"/>
    </source>
</evidence>
<feature type="region of interest" description="Disordered" evidence="1">
    <location>
        <begin position="313"/>
        <end position="336"/>
    </location>
</feature>
<reference evidence="2" key="1">
    <citation type="submission" date="2023-07" db="EMBL/GenBank/DDBJ databases">
        <authorList>
            <consortium name="AG Swart"/>
            <person name="Singh M."/>
            <person name="Singh A."/>
            <person name="Seah K."/>
            <person name="Emmerich C."/>
        </authorList>
    </citation>
    <scope>NUCLEOTIDE SEQUENCE</scope>
    <source>
        <strain evidence="2">DP1</strain>
    </source>
</reference>
<accession>A0AAD1U2F0</accession>
<name>A0AAD1U2F0_EUPCR</name>
<gene>
    <name evidence="2" type="ORF">ECRASSUSDP1_LOCUS497</name>
</gene>
<comment type="caution">
    <text evidence="2">The sequence shown here is derived from an EMBL/GenBank/DDBJ whole genome shotgun (WGS) entry which is preliminary data.</text>
</comment>
<evidence type="ECO:0000313" key="2">
    <source>
        <dbReference type="EMBL" id="CAI2359212.1"/>
    </source>
</evidence>
<organism evidence="2 3">
    <name type="scientific">Euplotes crassus</name>
    <dbReference type="NCBI Taxonomy" id="5936"/>
    <lineage>
        <taxon>Eukaryota</taxon>
        <taxon>Sar</taxon>
        <taxon>Alveolata</taxon>
        <taxon>Ciliophora</taxon>
        <taxon>Intramacronucleata</taxon>
        <taxon>Spirotrichea</taxon>
        <taxon>Hypotrichia</taxon>
        <taxon>Euplotida</taxon>
        <taxon>Euplotidae</taxon>
        <taxon>Moneuplotes</taxon>
    </lineage>
</organism>
<sequence length="336" mass="38954">MQASTTEVVAQCFEIKDQNIGNELNQAFKGNTYKMSTLFKKRESKKRTKTLDEKCIESGSDEPAVKTSKLARKSTINKASQKKNPARRGPKTRRRKTADEINLLERAFFKDPEWTQITVDFIKKHSMLEYVQIYKWGWDQKKKIKRNPNLKRVPTIDEFGGYCKYDNSDLNLLSLCGGEDLNHKVALLDQESEKLDGPLPQTTTPGKLTLKRRKTVDFENFDRNFQNQDFKEYVQSNGDDFAAPSKKIKRNRYCSDLTNVTRSPALSPSINELRSRAFFEEETPSEKMAFCYVSENPFEDENSLSFLNLESNSIDEQENDPNSQDSNNFWYSQDNY</sequence>
<keyword evidence="3" id="KW-1185">Reference proteome</keyword>
<feature type="compositionally biased region" description="Basic residues" evidence="1">
    <location>
        <begin position="80"/>
        <end position="96"/>
    </location>
</feature>
<evidence type="ECO:0000256" key="1">
    <source>
        <dbReference type="SAM" id="MobiDB-lite"/>
    </source>
</evidence>
<evidence type="ECO:0008006" key="4">
    <source>
        <dbReference type="Google" id="ProtNLM"/>
    </source>
</evidence>
<proteinExistence type="predicted"/>
<feature type="region of interest" description="Disordered" evidence="1">
    <location>
        <begin position="42"/>
        <end position="97"/>
    </location>
</feature>
<dbReference type="AlphaFoldDB" id="A0AAD1U2F0"/>
<protein>
    <recommendedName>
        <fullName evidence="4">Homeobox domain-containing protein</fullName>
    </recommendedName>
</protein>